<name>A0A9D1G8E0_9FIRM</name>
<dbReference type="SMART" id="SM00559">
    <property type="entry name" value="Ku78"/>
    <property type="match status" value="1"/>
</dbReference>
<gene>
    <name evidence="2" type="primary">ku</name>
    <name evidence="5" type="ORF">IAD04_02195</name>
</gene>
<evidence type="ECO:0000256" key="2">
    <source>
        <dbReference type="HAMAP-Rule" id="MF_01875"/>
    </source>
</evidence>
<proteinExistence type="inferred from homology"/>
<evidence type="ECO:0000256" key="1">
    <source>
        <dbReference type="ARBA" id="ARBA00023125"/>
    </source>
</evidence>
<dbReference type="AlphaFoldDB" id="A0A9D1G8E0"/>
<accession>A0A9D1G8E0</accession>
<dbReference type="Proteomes" id="UP000886893">
    <property type="component" value="Unassembled WGS sequence"/>
</dbReference>
<reference evidence="5" key="2">
    <citation type="journal article" date="2021" name="PeerJ">
        <title>Extensive microbial diversity within the chicken gut microbiome revealed by metagenomics and culture.</title>
        <authorList>
            <person name="Gilroy R."/>
            <person name="Ravi A."/>
            <person name="Getino M."/>
            <person name="Pursley I."/>
            <person name="Horton D.L."/>
            <person name="Alikhan N.F."/>
            <person name="Baker D."/>
            <person name="Gharbi K."/>
            <person name="Hall N."/>
            <person name="Watson M."/>
            <person name="Adriaenssens E.M."/>
            <person name="Foster-Nyarko E."/>
            <person name="Jarju S."/>
            <person name="Secka A."/>
            <person name="Antonio M."/>
            <person name="Oren A."/>
            <person name="Chaudhuri R.R."/>
            <person name="La Ragione R."/>
            <person name="Hildebrand F."/>
            <person name="Pallen M.J."/>
        </authorList>
    </citation>
    <scope>NUCLEOTIDE SEQUENCE</scope>
    <source>
        <strain evidence="5">14508</strain>
    </source>
</reference>
<dbReference type="InterPro" id="IPR006164">
    <property type="entry name" value="DNA_bd_Ku70/Ku80"/>
</dbReference>
<comment type="subunit">
    <text evidence="2">Homodimer. Interacts with LigD.</text>
</comment>
<feature type="compositionally biased region" description="Basic residues" evidence="3">
    <location>
        <begin position="269"/>
        <end position="278"/>
    </location>
</feature>
<comment type="similarity">
    <text evidence="2">Belongs to the prokaryotic Ku family.</text>
</comment>
<keyword evidence="2" id="KW-0227">DNA damage</keyword>
<comment type="function">
    <text evidence="2">With LigD forms a non-homologous end joining (NHEJ) DNA repair enzyme, which repairs dsDNA breaks with reduced fidelity. Binds linear dsDNA with 5'- and 3'- overhangs but not closed circular dsDNA nor ssDNA. Recruits and stimulates the ligase activity of LigD.</text>
</comment>
<comment type="caution">
    <text evidence="5">The sequence shown here is derived from an EMBL/GenBank/DDBJ whole genome shotgun (WGS) entry which is preliminary data.</text>
</comment>
<keyword evidence="2" id="KW-0233">DNA recombination</keyword>
<sequence>MAYSYKGSISFGFVYIPITLHASTQEHGISFHLLDKKTKSRVKYKKTCVDCKDKEIKNEDIIKGYEYEKGKYVLFDDDDFEKIKSIKEKSIVIEQFVNLDEIDPIYYQKAYYVVPTGAEKAYYLLLQAMEQENKAGLAKSIIGTKENLIIIRAKNHQMILNTLFFEDEIKSNPNQEITEKVTQAELKLAKTLIQEMTAPFKPKQYKDEYHQKIKKAIEAKIAGKKIVAVKEKAQVPIVDLMEALKNSLKQTKKPKTKKDSTSETIIPPKSKKRPSANA</sequence>
<protein>
    <recommendedName>
        <fullName evidence="2">Non-homologous end joining protein Ku</fullName>
    </recommendedName>
</protein>
<evidence type="ECO:0000259" key="4">
    <source>
        <dbReference type="SMART" id="SM00559"/>
    </source>
</evidence>
<dbReference type="SUPFAM" id="SSF100939">
    <property type="entry name" value="SPOC domain-like"/>
    <property type="match status" value="1"/>
</dbReference>
<dbReference type="NCBIfam" id="TIGR02772">
    <property type="entry name" value="Ku_bact"/>
    <property type="match status" value="1"/>
</dbReference>
<feature type="domain" description="Ku" evidence="4">
    <location>
        <begin position="53"/>
        <end position="180"/>
    </location>
</feature>
<dbReference type="GO" id="GO:0006310">
    <property type="term" value="P:DNA recombination"/>
    <property type="evidence" value="ECO:0007669"/>
    <property type="project" value="UniProtKB-KW"/>
</dbReference>
<dbReference type="GO" id="GO:0003690">
    <property type="term" value="F:double-stranded DNA binding"/>
    <property type="evidence" value="ECO:0007669"/>
    <property type="project" value="UniProtKB-UniRule"/>
</dbReference>
<organism evidence="5 6">
    <name type="scientific">Candidatus Caccosoma faecigallinarum</name>
    <dbReference type="NCBI Taxonomy" id="2840720"/>
    <lineage>
        <taxon>Bacteria</taxon>
        <taxon>Bacillati</taxon>
        <taxon>Bacillota</taxon>
        <taxon>Bacillota incertae sedis</taxon>
        <taxon>Candidatus Caccosoma</taxon>
    </lineage>
</organism>
<dbReference type="GO" id="GO:0006303">
    <property type="term" value="P:double-strand break repair via nonhomologous end joining"/>
    <property type="evidence" value="ECO:0007669"/>
    <property type="project" value="UniProtKB-UniRule"/>
</dbReference>
<keyword evidence="2" id="KW-0234">DNA repair</keyword>
<evidence type="ECO:0000313" key="5">
    <source>
        <dbReference type="EMBL" id="HIT17175.1"/>
    </source>
</evidence>
<dbReference type="InterPro" id="IPR016194">
    <property type="entry name" value="SPOC-like_C_dom_sf"/>
</dbReference>
<dbReference type="Gene3D" id="2.40.290.10">
    <property type="match status" value="1"/>
</dbReference>
<dbReference type="InterPro" id="IPR009187">
    <property type="entry name" value="Prok_Ku"/>
</dbReference>
<evidence type="ECO:0000313" key="6">
    <source>
        <dbReference type="Proteomes" id="UP000886893"/>
    </source>
</evidence>
<reference evidence="5" key="1">
    <citation type="submission" date="2020-10" db="EMBL/GenBank/DDBJ databases">
        <authorList>
            <person name="Gilroy R."/>
        </authorList>
    </citation>
    <scope>NUCLEOTIDE SEQUENCE</scope>
    <source>
        <strain evidence="5">14508</strain>
    </source>
</reference>
<dbReference type="PANTHER" id="PTHR41251">
    <property type="entry name" value="NON-HOMOLOGOUS END JOINING PROTEIN KU"/>
    <property type="match status" value="1"/>
</dbReference>
<dbReference type="PIRSF" id="PIRSF006493">
    <property type="entry name" value="Prok_Ku"/>
    <property type="match status" value="1"/>
</dbReference>
<dbReference type="PANTHER" id="PTHR41251:SF1">
    <property type="entry name" value="NON-HOMOLOGOUS END JOINING PROTEIN KU"/>
    <property type="match status" value="1"/>
</dbReference>
<evidence type="ECO:0000256" key="3">
    <source>
        <dbReference type="SAM" id="MobiDB-lite"/>
    </source>
</evidence>
<dbReference type="HAMAP" id="MF_01875">
    <property type="entry name" value="Prokaryotic_Ku"/>
    <property type="match status" value="1"/>
</dbReference>
<keyword evidence="1 2" id="KW-0238">DNA-binding</keyword>
<dbReference type="Pfam" id="PF02735">
    <property type="entry name" value="Ku"/>
    <property type="match status" value="1"/>
</dbReference>
<dbReference type="EMBL" id="DVKI01000070">
    <property type="protein sequence ID" value="HIT17175.1"/>
    <property type="molecule type" value="Genomic_DNA"/>
</dbReference>
<feature type="region of interest" description="Disordered" evidence="3">
    <location>
        <begin position="246"/>
        <end position="278"/>
    </location>
</feature>